<gene>
    <name evidence="1" type="ORF">CCACVL1_18197</name>
</gene>
<proteinExistence type="predicted"/>
<dbReference type="EMBL" id="AWWV01011592">
    <property type="protein sequence ID" value="OMO71502.1"/>
    <property type="molecule type" value="Genomic_DNA"/>
</dbReference>
<evidence type="ECO:0000313" key="1">
    <source>
        <dbReference type="EMBL" id="OMO71502.1"/>
    </source>
</evidence>
<evidence type="ECO:0000313" key="2">
    <source>
        <dbReference type="Proteomes" id="UP000188268"/>
    </source>
</evidence>
<organism evidence="1 2">
    <name type="scientific">Corchorus capsularis</name>
    <name type="common">Jute</name>
    <dbReference type="NCBI Taxonomy" id="210143"/>
    <lineage>
        <taxon>Eukaryota</taxon>
        <taxon>Viridiplantae</taxon>
        <taxon>Streptophyta</taxon>
        <taxon>Embryophyta</taxon>
        <taxon>Tracheophyta</taxon>
        <taxon>Spermatophyta</taxon>
        <taxon>Magnoliopsida</taxon>
        <taxon>eudicotyledons</taxon>
        <taxon>Gunneridae</taxon>
        <taxon>Pentapetalae</taxon>
        <taxon>rosids</taxon>
        <taxon>malvids</taxon>
        <taxon>Malvales</taxon>
        <taxon>Malvaceae</taxon>
        <taxon>Grewioideae</taxon>
        <taxon>Apeibeae</taxon>
        <taxon>Corchorus</taxon>
    </lineage>
</organism>
<keyword evidence="2" id="KW-1185">Reference proteome</keyword>
<comment type="caution">
    <text evidence="1">The sequence shown here is derived from an EMBL/GenBank/DDBJ whole genome shotgun (WGS) entry which is preliminary data.</text>
</comment>
<protein>
    <submittedName>
        <fullName evidence="1">Uncharacterized protein</fullName>
    </submittedName>
</protein>
<accession>A0A1R3HMK1</accession>
<name>A0A1R3HMK1_COCAP</name>
<reference evidence="1 2" key="1">
    <citation type="submission" date="2013-09" db="EMBL/GenBank/DDBJ databases">
        <title>Corchorus capsularis genome sequencing.</title>
        <authorList>
            <person name="Alam M."/>
            <person name="Haque M.S."/>
            <person name="Islam M.S."/>
            <person name="Emdad E.M."/>
            <person name="Islam M.M."/>
            <person name="Ahmed B."/>
            <person name="Halim A."/>
            <person name="Hossen Q.M.M."/>
            <person name="Hossain M.Z."/>
            <person name="Ahmed R."/>
            <person name="Khan M.M."/>
            <person name="Islam R."/>
            <person name="Rashid M.M."/>
            <person name="Khan S.A."/>
            <person name="Rahman M.S."/>
            <person name="Alam M."/>
        </authorList>
    </citation>
    <scope>NUCLEOTIDE SEQUENCE [LARGE SCALE GENOMIC DNA]</scope>
    <source>
        <strain evidence="2">cv. CVL-1</strain>
        <tissue evidence="1">Whole seedling</tissue>
    </source>
</reference>
<dbReference type="Gramene" id="OMO71502">
    <property type="protein sequence ID" value="OMO71502"/>
    <property type="gene ID" value="CCACVL1_18197"/>
</dbReference>
<dbReference type="Proteomes" id="UP000188268">
    <property type="component" value="Unassembled WGS sequence"/>
</dbReference>
<sequence>MVNGVDRQPATAIMSEWKASTVVPDMGGDSFL</sequence>
<dbReference type="AlphaFoldDB" id="A0A1R3HMK1"/>